<keyword evidence="1" id="KW-0689">Ribosomal protein</keyword>
<keyword evidence="2" id="KW-1185">Reference proteome</keyword>
<dbReference type="AlphaFoldDB" id="A0AAV4BZA2"/>
<evidence type="ECO:0000313" key="2">
    <source>
        <dbReference type="Proteomes" id="UP000735302"/>
    </source>
</evidence>
<accession>A0AAV4BZA2</accession>
<dbReference type="EMBL" id="BLXT01005681">
    <property type="protein sequence ID" value="GFO24968.1"/>
    <property type="molecule type" value="Genomic_DNA"/>
</dbReference>
<organism evidence="1 2">
    <name type="scientific">Plakobranchus ocellatus</name>
    <dbReference type="NCBI Taxonomy" id="259542"/>
    <lineage>
        <taxon>Eukaryota</taxon>
        <taxon>Metazoa</taxon>
        <taxon>Spiralia</taxon>
        <taxon>Lophotrochozoa</taxon>
        <taxon>Mollusca</taxon>
        <taxon>Gastropoda</taxon>
        <taxon>Heterobranchia</taxon>
        <taxon>Euthyneura</taxon>
        <taxon>Panpulmonata</taxon>
        <taxon>Sacoglossa</taxon>
        <taxon>Placobranchoidea</taxon>
        <taxon>Plakobranchidae</taxon>
        <taxon>Plakobranchus</taxon>
    </lineage>
</organism>
<dbReference type="Proteomes" id="UP000735302">
    <property type="component" value="Unassembled WGS sequence"/>
</dbReference>
<gene>
    <name evidence="1" type="ORF">PoB_005147300</name>
</gene>
<evidence type="ECO:0000313" key="1">
    <source>
        <dbReference type="EMBL" id="GFO24968.1"/>
    </source>
</evidence>
<proteinExistence type="predicted"/>
<sequence length="125" mass="14332">MASKHFTANLPPPSKLELTDKASVKKHWLRFQRQWDNYAMASRLNIEPDQFQVAVFLTCVGDDADDVLDGMRLRETERDSVQKLNAILSEYCLGKSNESLNRTCSIKEIKWKGRQLTVTLENCGK</sequence>
<keyword evidence="1" id="KW-0687">Ribonucleoprotein</keyword>
<name>A0AAV4BZA2_9GAST</name>
<protein>
    <submittedName>
        <fullName evidence="1">30S ribosomal protein s7p</fullName>
    </submittedName>
</protein>
<comment type="caution">
    <text evidence="1">The sequence shown here is derived from an EMBL/GenBank/DDBJ whole genome shotgun (WGS) entry which is preliminary data.</text>
</comment>
<reference evidence="1 2" key="1">
    <citation type="journal article" date="2021" name="Elife">
        <title>Chloroplast acquisition without the gene transfer in kleptoplastic sea slugs, Plakobranchus ocellatus.</title>
        <authorList>
            <person name="Maeda T."/>
            <person name="Takahashi S."/>
            <person name="Yoshida T."/>
            <person name="Shimamura S."/>
            <person name="Takaki Y."/>
            <person name="Nagai Y."/>
            <person name="Toyoda A."/>
            <person name="Suzuki Y."/>
            <person name="Arimoto A."/>
            <person name="Ishii H."/>
            <person name="Satoh N."/>
            <person name="Nishiyama T."/>
            <person name="Hasebe M."/>
            <person name="Maruyama T."/>
            <person name="Minagawa J."/>
            <person name="Obokata J."/>
            <person name="Shigenobu S."/>
        </authorList>
    </citation>
    <scope>NUCLEOTIDE SEQUENCE [LARGE SCALE GENOMIC DNA]</scope>
</reference>
<dbReference type="GO" id="GO:0005840">
    <property type="term" value="C:ribosome"/>
    <property type="evidence" value="ECO:0007669"/>
    <property type="project" value="UniProtKB-KW"/>
</dbReference>